<dbReference type="GO" id="GO:0009313">
    <property type="term" value="P:oligosaccharide catabolic process"/>
    <property type="evidence" value="ECO:0007669"/>
    <property type="project" value="TreeGrafter"/>
</dbReference>
<evidence type="ECO:0000256" key="2">
    <source>
        <dbReference type="ARBA" id="ARBA00009348"/>
    </source>
</evidence>
<keyword evidence="11" id="KW-1185">Reference proteome</keyword>
<dbReference type="EC" id="3.2.1.18" evidence="3"/>
<feature type="compositionally biased region" description="Basic and acidic residues" evidence="6">
    <location>
        <begin position="667"/>
        <end position="678"/>
    </location>
</feature>
<dbReference type="OrthoDB" id="7294637at2"/>
<evidence type="ECO:0000256" key="7">
    <source>
        <dbReference type="SAM" id="SignalP"/>
    </source>
</evidence>
<feature type="signal peptide" evidence="7">
    <location>
        <begin position="1"/>
        <end position="41"/>
    </location>
</feature>
<keyword evidence="5" id="KW-1015">Disulfide bond</keyword>
<dbReference type="GO" id="GO:0016020">
    <property type="term" value="C:membrane"/>
    <property type="evidence" value="ECO:0007669"/>
    <property type="project" value="TreeGrafter"/>
</dbReference>
<dbReference type="EMBL" id="PXWG01000059">
    <property type="protein sequence ID" value="PSJ26837.1"/>
    <property type="molecule type" value="Genomic_DNA"/>
</dbReference>
<evidence type="ECO:0000313" key="10">
    <source>
        <dbReference type="EMBL" id="PSJ26837.1"/>
    </source>
</evidence>
<feature type="domain" description="LamG-like jellyroll fold" evidence="9">
    <location>
        <begin position="488"/>
        <end position="627"/>
    </location>
</feature>
<proteinExistence type="inferred from homology"/>
<dbReference type="RefSeq" id="WP_106678611.1">
    <property type="nucleotide sequence ID" value="NZ_PXWG01000059.1"/>
</dbReference>
<evidence type="ECO:0000256" key="3">
    <source>
        <dbReference type="ARBA" id="ARBA00012733"/>
    </source>
</evidence>
<sequence length="691" mass="72633">MAPPHVRTAPATLRTPVRNALAAAALAGLAGSLLAPPPARATDTGFTNTGFTGTGFEERVLFKAGPETADGDAYACFRIPALVTTVRGTVLAFAEGRKGDCSDATDIDVVVKRSDDAGRTWSPLRVVDEGLGDTHGNPAPVVDLRSGRITLLTTYNKGRPGGGNCDVPCDRTPHLQHSDDDGAHWSGPEDLTRELRPPGWNSWYATGPGHGIQLAHGPHRGRMVVGLNAESHDGTRVHANHAALALSDDGGAHWRLGAVDTHATAPDGTYAQKPSELTLAERADGAVYAGGREQDGTELGNRDFAVSPDGGTAFAGRFRTVPDLYTPMVQGSVAVLRPGRWLFASPSDPDRRRSMTIRSSYDEGRTWEGVEQGRLVTADWAGYSDMAVLDTGGDQDGYGHGATAGLLYEAGRGNARDEIRFTRFTEEWLGPRHGPLPTTPDRAPGGRDAYVLGGPRPVRGRSGGALAFDGVDDAVRLPYRASLPLGTRDFTAVLWFRSSPGAAQAAEQPLLWMGGMGGAPQVALRVAPGGRVTGQVTAVAGAGPARTAVVRSAPYGDGLWHRVVLRRGGGRIVLTVDGAASSVPGVPGTVSRNSTFGVHLGQRPDGRAWLSGELDDVRVYGRALTDGELARLGRPGQRELPPRPGDPAAPTRDLLLWLPLDRVDGADRADRAQARESDGAAVPGSGAATRP</sequence>
<protein>
    <recommendedName>
        <fullName evidence="3">exo-alpha-sialidase</fullName>
        <ecNumber evidence="3">3.2.1.18</ecNumber>
    </recommendedName>
</protein>
<evidence type="ECO:0000259" key="8">
    <source>
        <dbReference type="SMART" id="SM00282"/>
    </source>
</evidence>
<dbReference type="Gene3D" id="2.60.120.200">
    <property type="match status" value="1"/>
</dbReference>
<dbReference type="CDD" id="cd15482">
    <property type="entry name" value="Sialidase_non-viral"/>
    <property type="match status" value="1"/>
</dbReference>
<evidence type="ECO:0000256" key="6">
    <source>
        <dbReference type="SAM" id="MobiDB-lite"/>
    </source>
</evidence>
<comment type="similarity">
    <text evidence="2">Belongs to the glycosyl hydrolase 33 family.</text>
</comment>
<dbReference type="InterPro" id="IPR011040">
    <property type="entry name" value="Sialidase"/>
</dbReference>
<evidence type="ECO:0000259" key="9">
    <source>
        <dbReference type="SMART" id="SM00560"/>
    </source>
</evidence>
<dbReference type="PANTHER" id="PTHR10628">
    <property type="entry name" value="SIALIDASE"/>
    <property type="match status" value="1"/>
</dbReference>
<dbReference type="CDD" id="cd00110">
    <property type="entry name" value="LamG"/>
    <property type="match status" value="1"/>
</dbReference>
<feature type="region of interest" description="Disordered" evidence="6">
    <location>
        <begin position="633"/>
        <end position="653"/>
    </location>
</feature>
<reference evidence="10 11" key="1">
    <citation type="submission" date="2018-03" db="EMBL/GenBank/DDBJ databases">
        <title>Chitinolytic properties of Streptosporangium nondiastaticum TBG75A20.</title>
        <authorList>
            <person name="Gayathri V."/>
            <person name="Shiburaj S."/>
        </authorList>
    </citation>
    <scope>NUCLEOTIDE SEQUENCE [LARGE SCALE GENOMIC DNA]</scope>
    <source>
        <strain evidence="10 11">TBG75A20</strain>
    </source>
</reference>
<evidence type="ECO:0000256" key="1">
    <source>
        <dbReference type="ARBA" id="ARBA00000427"/>
    </source>
</evidence>
<dbReference type="GO" id="GO:0004308">
    <property type="term" value="F:exo-alpha-sialidase activity"/>
    <property type="evidence" value="ECO:0007669"/>
    <property type="project" value="UniProtKB-EC"/>
</dbReference>
<feature type="region of interest" description="Disordered" evidence="6">
    <location>
        <begin position="667"/>
        <end position="691"/>
    </location>
</feature>
<dbReference type="Proteomes" id="UP000242427">
    <property type="component" value="Unassembled WGS sequence"/>
</dbReference>
<dbReference type="GO" id="GO:0005737">
    <property type="term" value="C:cytoplasm"/>
    <property type="evidence" value="ECO:0007669"/>
    <property type="project" value="TreeGrafter"/>
</dbReference>
<dbReference type="Gene3D" id="2.120.10.10">
    <property type="match status" value="1"/>
</dbReference>
<dbReference type="GO" id="GO:0006689">
    <property type="term" value="P:ganglioside catabolic process"/>
    <property type="evidence" value="ECO:0007669"/>
    <property type="project" value="TreeGrafter"/>
</dbReference>
<dbReference type="InterPro" id="IPR001791">
    <property type="entry name" value="Laminin_G"/>
</dbReference>
<dbReference type="Pfam" id="PF13385">
    <property type="entry name" value="Laminin_G_3"/>
    <property type="match status" value="1"/>
</dbReference>
<feature type="domain" description="Laminin G" evidence="8">
    <location>
        <begin position="488"/>
        <end position="622"/>
    </location>
</feature>
<comment type="caution">
    <text evidence="10">The sequence shown here is derived from an EMBL/GenBank/DDBJ whole genome shotgun (WGS) entry which is preliminary data.</text>
</comment>
<dbReference type="InterPro" id="IPR013320">
    <property type="entry name" value="ConA-like_dom_sf"/>
</dbReference>
<dbReference type="AlphaFoldDB" id="A0A9X7JNC7"/>
<accession>A0A9X7JNC7</accession>
<dbReference type="SMART" id="SM00282">
    <property type="entry name" value="LamG"/>
    <property type="match status" value="1"/>
</dbReference>
<evidence type="ECO:0000313" key="11">
    <source>
        <dbReference type="Proteomes" id="UP000242427"/>
    </source>
</evidence>
<dbReference type="InterPro" id="IPR036278">
    <property type="entry name" value="Sialidase_sf"/>
</dbReference>
<dbReference type="SUPFAM" id="SSF50939">
    <property type="entry name" value="Sialidases"/>
    <property type="match status" value="1"/>
</dbReference>
<organism evidence="10 11">
    <name type="scientific">Streptosporangium nondiastaticum</name>
    <dbReference type="NCBI Taxonomy" id="35764"/>
    <lineage>
        <taxon>Bacteria</taxon>
        <taxon>Bacillati</taxon>
        <taxon>Actinomycetota</taxon>
        <taxon>Actinomycetes</taxon>
        <taxon>Streptosporangiales</taxon>
        <taxon>Streptosporangiaceae</taxon>
        <taxon>Streptosporangium</taxon>
    </lineage>
</organism>
<feature type="chain" id="PRO_5040727188" description="exo-alpha-sialidase" evidence="7">
    <location>
        <begin position="42"/>
        <end position="691"/>
    </location>
</feature>
<keyword evidence="4 7" id="KW-0732">Signal</keyword>
<comment type="catalytic activity">
    <reaction evidence="1">
        <text>Hydrolysis of alpha-(2-&gt;3)-, alpha-(2-&gt;6)-, alpha-(2-&gt;8)- glycosidic linkages of terminal sialic acid residues in oligosaccharides, glycoproteins, glycolipids, colominic acid and synthetic substrates.</text>
        <dbReference type="EC" id="3.2.1.18"/>
    </reaction>
</comment>
<gene>
    <name evidence="10" type="ORF">B7P34_20855</name>
</gene>
<dbReference type="InterPro" id="IPR026856">
    <property type="entry name" value="Sialidase_fam"/>
</dbReference>
<dbReference type="Pfam" id="PF13088">
    <property type="entry name" value="BNR_2"/>
    <property type="match status" value="1"/>
</dbReference>
<dbReference type="SMART" id="SM00560">
    <property type="entry name" value="LamGL"/>
    <property type="match status" value="1"/>
</dbReference>
<evidence type="ECO:0000256" key="4">
    <source>
        <dbReference type="ARBA" id="ARBA00022729"/>
    </source>
</evidence>
<name>A0A9X7JNC7_9ACTN</name>
<dbReference type="InterPro" id="IPR006558">
    <property type="entry name" value="LamG-like"/>
</dbReference>
<evidence type="ECO:0000256" key="5">
    <source>
        <dbReference type="ARBA" id="ARBA00023157"/>
    </source>
</evidence>
<dbReference type="PANTHER" id="PTHR10628:SF30">
    <property type="entry name" value="EXO-ALPHA-SIALIDASE"/>
    <property type="match status" value="1"/>
</dbReference>
<dbReference type="SUPFAM" id="SSF49899">
    <property type="entry name" value="Concanavalin A-like lectins/glucanases"/>
    <property type="match status" value="1"/>
</dbReference>